<reference evidence="1 2" key="1">
    <citation type="journal article" date="2011" name="J. Bacteriol.">
        <title>Complete genome sequence and updated annotation of Desulfovibrio alaskensis G20.</title>
        <authorList>
            <person name="Hauser L.J."/>
            <person name="Land M.L."/>
            <person name="Brown S.D."/>
            <person name="Larimer F."/>
            <person name="Keller K.L."/>
            <person name="Rapp-Giles B.J."/>
            <person name="Price M.N."/>
            <person name="Lin M."/>
            <person name="Bruce D.C."/>
            <person name="Detter J.C."/>
            <person name="Tapia R."/>
            <person name="Han C.S."/>
            <person name="Goodwin L.A."/>
            <person name="Cheng J.F."/>
            <person name="Pitluck S."/>
            <person name="Copeland A."/>
            <person name="Lucas S."/>
            <person name="Nolan M."/>
            <person name="Lapidus A.L."/>
            <person name="Palumbo A.V."/>
            <person name="Wall J.D."/>
        </authorList>
    </citation>
    <scope>NUCLEOTIDE SEQUENCE [LARGE SCALE GENOMIC DNA]</scope>
    <source>
        <strain evidence="2">ATCC BAA 1058 / DSM 17464 / G20</strain>
    </source>
</reference>
<dbReference type="eggNOG" id="ENOG502ZCYY">
    <property type="taxonomic scope" value="Bacteria"/>
</dbReference>
<dbReference type="HOGENOM" id="CLU_186690_0_0_7"/>
<protein>
    <submittedName>
        <fullName evidence="1">Uncharacterized protein</fullName>
    </submittedName>
</protein>
<proteinExistence type="predicted"/>
<evidence type="ECO:0000313" key="1">
    <source>
        <dbReference type="EMBL" id="ABB38870.1"/>
    </source>
</evidence>
<dbReference type="STRING" id="207559.Dde_2073"/>
<dbReference type="KEGG" id="dde:Dde_2073"/>
<evidence type="ECO:0000313" key="2">
    <source>
        <dbReference type="Proteomes" id="UP000002710"/>
    </source>
</evidence>
<organism evidence="1 2">
    <name type="scientific">Oleidesulfovibrio alaskensis (strain ATCC BAA-1058 / DSM 17464 / G20)</name>
    <name type="common">Desulfovibrio alaskensis</name>
    <dbReference type="NCBI Taxonomy" id="207559"/>
    <lineage>
        <taxon>Bacteria</taxon>
        <taxon>Pseudomonadati</taxon>
        <taxon>Thermodesulfobacteriota</taxon>
        <taxon>Desulfovibrionia</taxon>
        <taxon>Desulfovibrionales</taxon>
        <taxon>Desulfovibrionaceae</taxon>
        <taxon>Oleidesulfovibrio</taxon>
    </lineage>
</organism>
<dbReference type="AlphaFoldDB" id="Q30ZM6"/>
<keyword evidence="2" id="KW-1185">Reference proteome</keyword>
<sequence>MQEHDELQSRLRNCLQTILELEPDLEDLEIGHDLMKELNMLKTFMKKLDSVDLEEDDVLRIEKATANFLKELEGPLSLYRKQQAARHYLQ</sequence>
<gene>
    <name evidence="1" type="ordered locus">Dde_2073</name>
</gene>
<name>Q30ZM6_OLEA2</name>
<dbReference type="EMBL" id="CP000112">
    <property type="protein sequence ID" value="ABB38870.1"/>
    <property type="molecule type" value="Genomic_DNA"/>
</dbReference>
<accession>Q30ZM6</accession>
<dbReference type="Proteomes" id="UP000002710">
    <property type="component" value="Chromosome"/>
</dbReference>
<dbReference type="RefSeq" id="WP_011367975.1">
    <property type="nucleotide sequence ID" value="NC_007519.1"/>
</dbReference>